<keyword evidence="3" id="KW-1185">Reference proteome</keyword>
<dbReference type="SUPFAM" id="SSF53474">
    <property type="entry name" value="alpha/beta-Hydrolases"/>
    <property type="match status" value="1"/>
</dbReference>
<feature type="domain" description="AB hydrolase-1" evidence="1">
    <location>
        <begin position="80"/>
        <end position="328"/>
    </location>
</feature>
<sequence>MAPEKNPSFDFEKETNRWKNIVNVLMEPEPKIGQTPRNEVWKKNKSVLWHYPAKQKKYEIPLFFVYSLFNKSYILDIAPKTSVIEGLTNLGYEVYLLDWGIPGYEDKKIGLDTYIEKYLRTAVKRAIRHSGADEITLIGYCLGGTIASIYAAIAEEPIKNLVVATVPIDFQPFIGPDKWAEGLRNGDVNIDQFIDVYGNVPPQFVAGMFRAMGSPIYFTHYTTLLHRADDSTYVEKWRRMNKWTLDQVPFAGEAFRQLAKDLFIGNKLVKGELWIGNKRADLKNIKANLYVISGSRDNLVLEEQSKPIMDLVSSEDKTYTVVESGHVGLALSGLLSKIVNQWAASRSNPL</sequence>
<dbReference type="Gene3D" id="3.40.50.1820">
    <property type="entry name" value="alpha/beta hydrolase"/>
    <property type="match status" value="1"/>
</dbReference>
<dbReference type="Pfam" id="PF00561">
    <property type="entry name" value="Abhydrolase_1"/>
    <property type="match status" value="1"/>
</dbReference>
<gene>
    <name evidence="2" type="primary">phaC_2</name>
    <name evidence="2" type="ORF">BN000_00624</name>
</gene>
<dbReference type="InterPro" id="IPR051321">
    <property type="entry name" value="PHA/PHB_synthase"/>
</dbReference>
<dbReference type="RefSeq" id="WP_245640291.1">
    <property type="nucleotide sequence ID" value="NZ_CVRB01000001.1"/>
</dbReference>
<dbReference type="AlphaFoldDB" id="A0A0U1NRR1"/>
<dbReference type="EMBL" id="CVRB01000001">
    <property type="protein sequence ID" value="CRK80736.1"/>
    <property type="molecule type" value="Genomic_DNA"/>
</dbReference>
<dbReference type="InterPro" id="IPR000073">
    <property type="entry name" value="AB_hydrolase_1"/>
</dbReference>
<dbReference type="InterPro" id="IPR029058">
    <property type="entry name" value="AB_hydrolase_fold"/>
</dbReference>
<evidence type="ECO:0000313" key="3">
    <source>
        <dbReference type="Proteomes" id="UP000199087"/>
    </source>
</evidence>
<evidence type="ECO:0000259" key="1">
    <source>
        <dbReference type="Pfam" id="PF00561"/>
    </source>
</evidence>
<organism evidence="2 3">
    <name type="scientific">Neobacillus massiliamazoniensis</name>
    <dbReference type="NCBI Taxonomy" id="1499688"/>
    <lineage>
        <taxon>Bacteria</taxon>
        <taxon>Bacillati</taxon>
        <taxon>Bacillota</taxon>
        <taxon>Bacilli</taxon>
        <taxon>Bacillales</taxon>
        <taxon>Bacillaceae</taxon>
        <taxon>Neobacillus</taxon>
    </lineage>
</organism>
<dbReference type="PANTHER" id="PTHR36837:SF2">
    <property type="entry name" value="POLY(3-HYDROXYALKANOATE) POLYMERASE SUBUNIT PHAC"/>
    <property type="match status" value="1"/>
</dbReference>
<name>A0A0U1NRR1_9BACI</name>
<accession>A0A0U1NRR1</accession>
<protein>
    <submittedName>
        <fullName evidence="2">Poly(R)-hydroxyalkanoic acid synthase subunit PhaC</fullName>
    </submittedName>
</protein>
<reference evidence="3" key="1">
    <citation type="submission" date="2015-05" db="EMBL/GenBank/DDBJ databases">
        <authorList>
            <person name="Urmite Genomes"/>
        </authorList>
    </citation>
    <scope>NUCLEOTIDE SEQUENCE [LARGE SCALE GENOMIC DNA]</scope>
    <source>
        <strain evidence="3">LF1</strain>
    </source>
</reference>
<proteinExistence type="predicted"/>
<evidence type="ECO:0000313" key="2">
    <source>
        <dbReference type="EMBL" id="CRK80736.1"/>
    </source>
</evidence>
<dbReference type="Proteomes" id="UP000199087">
    <property type="component" value="Unassembled WGS sequence"/>
</dbReference>
<dbReference type="STRING" id="1499688.BN000_00624"/>
<dbReference type="PANTHER" id="PTHR36837">
    <property type="entry name" value="POLY(3-HYDROXYALKANOATE) POLYMERASE SUBUNIT PHAC"/>
    <property type="match status" value="1"/>
</dbReference>